<evidence type="ECO:0000313" key="1">
    <source>
        <dbReference type="EMBL" id="CAI8032270.1"/>
    </source>
</evidence>
<protein>
    <submittedName>
        <fullName evidence="1">Uncharacterized protein</fullName>
    </submittedName>
</protein>
<dbReference type="AlphaFoldDB" id="A0AA35SLG3"/>
<keyword evidence="2" id="KW-1185">Reference proteome</keyword>
<evidence type="ECO:0000313" key="2">
    <source>
        <dbReference type="Proteomes" id="UP001174909"/>
    </source>
</evidence>
<reference evidence="1" key="1">
    <citation type="submission" date="2023-03" db="EMBL/GenBank/DDBJ databases">
        <authorList>
            <person name="Steffen K."/>
            <person name="Cardenas P."/>
        </authorList>
    </citation>
    <scope>NUCLEOTIDE SEQUENCE</scope>
</reference>
<sequence>MTSVWRSQRELLLRERDSQLMWGWPGPLWPVQVPKRSETCVSRVLDLRQERIPVLQTSLSHHPSLP</sequence>
<organism evidence="1 2">
    <name type="scientific">Geodia barretti</name>
    <name type="common">Barrett's horny sponge</name>
    <dbReference type="NCBI Taxonomy" id="519541"/>
    <lineage>
        <taxon>Eukaryota</taxon>
        <taxon>Metazoa</taxon>
        <taxon>Porifera</taxon>
        <taxon>Demospongiae</taxon>
        <taxon>Heteroscleromorpha</taxon>
        <taxon>Tetractinellida</taxon>
        <taxon>Astrophorina</taxon>
        <taxon>Geodiidae</taxon>
        <taxon>Geodia</taxon>
    </lineage>
</organism>
<proteinExistence type="predicted"/>
<gene>
    <name evidence="1" type="ORF">GBAR_LOCUS18253</name>
</gene>
<dbReference type="Proteomes" id="UP001174909">
    <property type="component" value="Unassembled WGS sequence"/>
</dbReference>
<comment type="caution">
    <text evidence="1">The sequence shown here is derived from an EMBL/GenBank/DDBJ whole genome shotgun (WGS) entry which is preliminary data.</text>
</comment>
<accession>A0AA35SLG3</accession>
<name>A0AA35SLG3_GEOBA</name>
<dbReference type="EMBL" id="CASHTH010002592">
    <property type="protein sequence ID" value="CAI8032270.1"/>
    <property type="molecule type" value="Genomic_DNA"/>
</dbReference>